<dbReference type="GO" id="GO:0003677">
    <property type="term" value="F:DNA binding"/>
    <property type="evidence" value="ECO:0007669"/>
    <property type="project" value="InterPro"/>
</dbReference>
<dbReference type="EMBL" id="JAGTAR010000015">
    <property type="protein sequence ID" value="MBR8536061.1"/>
    <property type="molecule type" value="Genomic_DNA"/>
</dbReference>
<feature type="domain" description="HTH luxR-type" evidence="5">
    <location>
        <begin position="125"/>
        <end position="183"/>
    </location>
</feature>
<comment type="caution">
    <text evidence="6">The sequence shown here is derived from an EMBL/GenBank/DDBJ whole genome shotgun (WGS) entry which is preliminary data.</text>
</comment>
<dbReference type="NCBIfam" id="TIGR02937">
    <property type="entry name" value="sigma70-ECF"/>
    <property type="match status" value="1"/>
</dbReference>
<keyword evidence="4" id="KW-0804">Transcription</keyword>
<sequence length="184" mass="21252">MRQNPKESGTMTRAINDFTFDDIFNLYYPRCILFATKLLGNRWDAEEAVQELFINLWAKGKLDTINGSVKSYLFKSVFNICIDVQRKNKVKQKNETDAPEANDAAIPFNNPLLEEELEKHISDAINQLPEKRRQIFLMSRDEGLSYRQIAEKLALSEKTVETQISRSLKQLKASLSEYLPSVLF</sequence>
<evidence type="ECO:0000256" key="2">
    <source>
        <dbReference type="ARBA" id="ARBA00023015"/>
    </source>
</evidence>
<dbReference type="InterPro" id="IPR013249">
    <property type="entry name" value="RNA_pol_sigma70_r4_t2"/>
</dbReference>
<dbReference type="Pfam" id="PF04542">
    <property type="entry name" value="Sigma70_r2"/>
    <property type="match status" value="1"/>
</dbReference>
<dbReference type="InterPro" id="IPR013325">
    <property type="entry name" value="RNA_pol_sigma_r2"/>
</dbReference>
<dbReference type="PANTHER" id="PTHR43133:SF46">
    <property type="entry name" value="RNA POLYMERASE SIGMA-70 FACTOR ECF SUBFAMILY"/>
    <property type="match status" value="1"/>
</dbReference>
<keyword evidence="2" id="KW-0805">Transcription regulation</keyword>
<name>A0A941F3F0_9BACT</name>
<dbReference type="InterPro" id="IPR039425">
    <property type="entry name" value="RNA_pol_sigma-70-like"/>
</dbReference>
<dbReference type="GO" id="GO:0006352">
    <property type="term" value="P:DNA-templated transcription initiation"/>
    <property type="evidence" value="ECO:0007669"/>
    <property type="project" value="InterPro"/>
</dbReference>
<dbReference type="Gene3D" id="1.10.1740.10">
    <property type="match status" value="1"/>
</dbReference>
<accession>A0A941F3F0</accession>
<keyword evidence="7" id="KW-1185">Reference proteome</keyword>
<evidence type="ECO:0000313" key="6">
    <source>
        <dbReference type="EMBL" id="MBR8536061.1"/>
    </source>
</evidence>
<dbReference type="RefSeq" id="WP_212190726.1">
    <property type="nucleotide sequence ID" value="NZ_JAGTAR010000015.1"/>
</dbReference>
<dbReference type="PANTHER" id="PTHR43133">
    <property type="entry name" value="RNA POLYMERASE ECF-TYPE SIGMA FACTO"/>
    <property type="match status" value="1"/>
</dbReference>
<dbReference type="SUPFAM" id="SSF88659">
    <property type="entry name" value="Sigma3 and sigma4 domains of RNA polymerase sigma factors"/>
    <property type="match status" value="1"/>
</dbReference>
<dbReference type="SMART" id="SM00421">
    <property type="entry name" value="HTH_LUXR"/>
    <property type="match status" value="1"/>
</dbReference>
<dbReference type="InterPro" id="IPR014284">
    <property type="entry name" value="RNA_pol_sigma-70_dom"/>
</dbReference>
<keyword evidence="3" id="KW-0731">Sigma factor</keyword>
<dbReference type="CDD" id="cd06171">
    <property type="entry name" value="Sigma70_r4"/>
    <property type="match status" value="1"/>
</dbReference>
<evidence type="ECO:0000259" key="5">
    <source>
        <dbReference type="SMART" id="SM00421"/>
    </source>
</evidence>
<dbReference type="Pfam" id="PF08281">
    <property type="entry name" value="Sigma70_r4_2"/>
    <property type="match status" value="1"/>
</dbReference>
<evidence type="ECO:0000313" key="7">
    <source>
        <dbReference type="Proteomes" id="UP000679220"/>
    </source>
</evidence>
<organism evidence="6 7">
    <name type="scientific">Carboxylicivirga sediminis</name>
    <dbReference type="NCBI Taxonomy" id="2006564"/>
    <lineage>
        <taxon>Bacteria</taxon>
        <taxon>Pseudomonadati</taxon>
        <taxon>Bacteroidota</taxon>
        <taxon>Bacteroidia</taxon>
        <taxon>Marinilabiliales</taxon>
        <taxon>Marinilabiliaceae</taxon>
        <taxon>Carboxylicivirga</taxon>
    </lineage>
</organism>
<protein>
    <submittedName>
        <fullName evidence="6">RNA polymerase sigma-70 factor</fullName>
    </submittedName>
</protein>
<dbReference type="Proteomes" id="UP000679220">
    <property type="component" value="Unassembled WGS sequence"/>
</dbReference>
<dbReference type="Gene3D" id="1.10.10.10">
    <property type="entry name" value="Winged helix-like DNA-binding domain superfamily/Winged helix DNA-binding domain"/>
    <property type="match status" value="1"/>
</dbReference>
<dbReference type="InterPro" id="IPR014327">
    <property type="entry name" value="RNA_pol_sigma70_bacteroid"/>
</dbReference>
<evidence type="ECO:0000256" key="3">
    <source>
        <dbReference type="ARBA" id="ARBA00023082"/>
    </source>
</evidence>
<reference evidence="6" key="2">
    <citation type="submission" date="2021-04" db="EMBL/GenBank/DDBJ databases">
        <authorList>
            <person name="Zhang T."/>
            <person name="Zhang Y."/>
            <person name="Lu D."/>
            <person name="Zuo D."/>
            <person name="Du Z."/>
        </authorList>
    </citation>
    <scope>NUCLEOTIDE SEQUENCE</scope>
    <source>
        <strain evidence="6">JR1</strain>
    </source>
</reference>
<reference evidence="6" key="1">
    <citation type="journal article" date="2018" name="Int. J. Syst. Evol. Microbiol.">
        <title>Carboxylicivirga sediminis sp. nov., isolated from coastal sediment.</title>
        <authorList>
            <person name="Wang F.Q."/>
            <person name="Ren L.H."/>
            <person name="Zou R.J."/>
            <person name="Sun Y.Z."/>
            <person name="Liu X.J."/>
            <person name="Jiang F."/>
            <person name="Liu L.J."/>
        </authorList>
    </citation>
    <scope>NUCLEOTIDE SEQUENCE</scope>
    <source>
        <strain evidence="6">JR1</strain>
    </source>
</reference>
<dbReference type="GO" id="GO:0016987">
    <property type="term" value="F:sigma factor activity"/>
    <property type="evidence" value="ECO:0007669"/>
    <property type="project" value="UniProtKB-KW"/>
</dbReference>
<evidence type="ECO:0000256" key="4">
    <source>
        <dbReference type="ARBA" id="ARBA00023163"/>
    </source>
</evidence>
<dbReference type="NCBIfam" id="TIGR02985">
    <property type="entry name" value="Sig70_bacteroi1"/>
    <property type="match status" value="1"/>
</dbReference>
<gene>
    <name evidence="6" type="ORF">KDU71_10875</name>
</gene>
<dbReference type="AlphaFoldDB" id="A0A941F3F0"/>
<dbReference type="InterPro" id="IPR013324">
    <property type="entry name" value="RNA_pol_sigma_r3/r4-like"/>
</dbReference>
<evidence type="ECO:0000256" key="1">
    <source>
        <dbReference type="ARBA" id="ARBA00010641"/>
    </source>
</evidence>
<dbReference type="InterPro" id="IPR000792">
    <property type="entry name" value="Tscrpt_reg_LuxR_C"/>
</dbReference>
<dbReference type="SUPFAM" id="SSF88946">
    <property type="entry name" value="Sigma2 domain of RNA polymerase sigma factors"/>
    <property type="match status" value="1"/>
</dbReference>
<dbReference type="InterPro" id="IPR007627">
    <property type="entry name" value="RNA_pol_sigma70_r2"/>
</dbReference>
<proteinExistence type="inferred from homology"/>
<comment type="similarity">
    <text evidence="1">Belongs to the sigma-70 factor family. ECF subfamily.</text>
</comment>
<dbReference type="InterPro" id="IPR036388">
    <property type="entry name" value="WH-like_DNA-bd_sf"/>
</dbReference>